<feature type="transmembrane region" description="Helical" evidence="4">
    <location>
        <begin position="314"/>
        <end position="331"/>
    </location>
</feature>
<evidence type="ECO:0000256" key="3">
    <source>
        <dbReference type="PROSITE-ProRule" id="PRU00339"/>
    </source>
</evidence>
<feature type="transmembrane region" description="Helical" evidence="4">
    <location>
        <begin position="79"/>
        <end position="95"/>
    </location>
</feature>
<keyword evidence="2 3" id="KW-0802">TPR repeat</keyword>
<feature type="transmembrane region" description="Helical" evidence="4">
    <location>
        <begin position="160"/>
        <end position="183"/>
    </location>
</feature>
<feature type="transmembrane region" description="Helical" evidence="4">
    <location>
        <begin position="12"/>
        <end position="33"/>
    </location>
</feature>
<dbReference type="Pfam" id="PF14559">
    <property type="entry name" value="TPR_19"/>
    <property type="match status" value="2"/>
</dbReference>
<dbReference type="InterPro" id="IPR019734">
    <property type="entry name" value="TPR_rpt"/>
</dbReference>
<dbReference type="SUPFAM" id="SSF48452">
    <property type="entry name" value="TPR-like"/>
    <property type="match status" value="1"/>
</dbReference>
<keyword evidence="4" id="KW-1133">Transmembrane helix</keyword>
<comment type="caution">
    <text evidence="5">The sequence shown here is derived from an EMBL/GenBank/DDBJ whole genome shotgun (WGS) entry which is preliminary data.</text>
</comment>
<feature type="transmembrane region" description="Helical" evidence="4">
    <location>
        <begin position="370"/>
        <end position="390"/>
    </location>
</feature>
<keyword evidence="1" id="KW-0677">Repeat</keyword>
<dbReference type="AlphaFoldDB" id="A0A419F2E6"/>
<reference evidence="5 6" key="1">
    <citation type="journal article" date="2017" name="ISME J.">
        <title>Energy and carbon metabolisms in a deep terrestrial subsurface fluid microbial community.</title>
        <authorList>
            <person name="Momper L."/>
            <person name="Jungbluth S.P."/>
            <person name="Lee M.D."/>
            <person name="Amend J.P."/>
        </authorList>
    </citation>
    <scope>NUCLEOTIDE SEQUENCE [LARGE SCALE GENOMIC DNA]</scope>
    <source>
        <strain evidence="5">SURF_17</strain>
    </source>
</reference>
<protein>
    <submittedName>
        <fullName evidence="5">Tetratricopeptide repeat protein</fullName>
    </submittedName>
</protein>
<dbReference type="PANTHER" id="PTHR45586:SF1">
    <property type="entry name" value="LIPOPOLYSACCHARIDE ASSEMBLY PROTEIN B"/>
    <property type="match status" value="1"/>
</dbReference>
<evidence type="ECO:0000313" key="5">
    <source>
        <dbReference type="EMBL" id="RJP72582.1"/>
    </source>
</evidence>
<dbReference type="PROSITE" id="PS50005">
    <property type="entry name" value="TPR"/>
    <property type="match status" value="3"/>
</dbReference>
<evidence type="ECO:0000256" key="2">
    <source>
        <dbReference type="ARBA" id="ARBA00022803"/>
    </source>
</evidence>
<dbReference type="Pfam" id="PF13432">
    <property type="entry name" value="TPR_16"/>
    <property type="match status" value="2"/>
</dbReference>
<feature type="repeat" description="TPR" evidence="3">
    <location>
        <begin position="732"/>
        <end position="765"/>
    </location>
</feature>
<name>A0A419F2E6_9BACT</name>
<gene>
    <name evidence="5" type="ORF">C4532_05815</name>
</gene>
<dbReference type="Proteomes" id="UP000285961">
    <property type="component" value="Unassembled WGS sequence"/>
</dbReference>
<feature type="transmembrane region" description="Helical" evidence="4">
    <location>
        <begin position="195"/>
        <end position="225"/>
    </location>
</feature>
<dbReference type="PROSITE" id="PS50293">
    <property type="entry name" value="TPR_REGION"/>
    <property type="match status" value="1"/>
</dbReference>
<keyword evidence="4" id="KW-0812">Transmembrane</keyword>
<feature type="transmembrane region" description="Helical" evidence="4">
    <location>
        <begin position="289"/>
        <end position="308"/>
    </location>
</feature>
<dbReference type="EMBL" id="QZKI01000043">
    <property type="protein sequence ID" value="RJP72582.1"/>
    <property type="molecule type" value="Genomic_DNA"/>
</dbReference>
<sequence length="846" mass="95317">MKTWLRADRGRRIVEYVAYYFGLGAALLLTYLLRHRFSFMPLDWDYGIYGYQAQWFLKEGKNPLEGNIDRKFLIRRGRYGYNLIFLFLVWLCGSHPRRIRFFDTCVYLLTETAVFFFAFSAFGAPVAVIAAFLFGIFSSMPFTWTADGNSEKYTIFFDTVSLLMLALWWSQGGYILLVLAGLCGFCSTATKQSNLFLYAAITCWLLFASGMRAAALFAAVFVLLYAIVLGYYRLCGVPWMHLLGVFFVQPTQRGLHYLRNTEVRNGQWVKRQESNPLLKRFWSNVVPHMLECGTIWVLGISGLVWAFVSGIEPLALLLIGAFAGTLLGFLAPNKFYPYYYIPFIPLLSVFGGMAAAKLLSGIMQTPFSRFLNPAVTIPVAGSAISCGIALPRVYRFFFSMSPTEQAQYTYQNSLPNFLSSEEIAKYVKLETSPSDHIFVYSINPEIYFLSGRRSSIEHVYLDSVVLGLMNEKERADWQRRIVRQLRENRPKLIVMMSDAMTIEEFERMIGARYELAAVFDSKTQPAPDDKYRVYKMASCPQHVHSAGARGPAKSLNEARTKHTQALVLHAQGKDDEALTLLRESSDLNPHDSGVLQDLANLLLNKGRLAEAVPLLEELVKRSSREVQNIVSLACAHEQMGNYEEAVGQYEKILSAEGVAPPDSAALWERLGKCRLAMKEYEHGGAAFRNAVNLNPNSASAHIGLGLCLFNERRTSEARLAFEKALALDPNCADALNNLGAIAIAEQRFDEAMILFKRALEIDPDHRDALPNFLSLTFGLGRYEHAESLLECYLKAHPNNADLAYQLAYCRFKLGRGHHARDLLEKVLAKDPEHEDARALLAECEAA</sequence>
<dbReference type="PANTHER" id="PTHR45586">
    <property type="entry name" value="TPR REPEAT-CONTAINING PROTEIN PA4667"/>
    <property type="match status" value="1"/>
</dbReference>
<dbReference type="InterPro" id="IPR051012">
    <property type="entry name" value="CellSynth/LPSAsmb/PSIAsmb"/>
</dbReference>
<dbReference type="InterPro" id="IPR011990">
    <property type="entry name" value="TPR-like_helical_dom_sf"/>
</dbReference>
<evidence type="ECO:0000313" key="6">
    <source>
        <dbReference type="Proteomes" id="UP000285961"/>
    </source>
</evidence>
<dbReference type="Gene3D" id="1.25.40.10">
    <property type="entry name" value="Tetratricopeptide repeat domain"/>
    <property type="match status" value="3"/>
</dbReference>
<feature type="repeat" description="TPR" evidence="3">
    <location>
        <begin position="698"/>
        <end position="731"/>
    </location>
</feature>
<evidence type="ECO:0000256" key="4">
    <source>
        <dbReference type="SAM" id="Phobius"/>
    </source>
</evidence>
<feature type="transmembrane region" description="Helical" evidence="4">
    <location>
        <begin position="107"/>
        <end position="140"/>
    </location>
</feature>
<evidence type="ECO:0000256" key="1">
    <source>
        <dbReference type="ARBA" id="ARBA00022737"/>
    </source>
</evidence>
<feature type="transmembrane region" description="Helical" evidence="4">
    <location>
        <begin position="338"/>
        <end position="358"/>
    </location>
</feature>
<proteinExistence type="predicted"/>
<dbReference type="SMART" id="SM00028">
    <property type="entry name" value="TPR"/>
    <property type="match status" value="7"/>
</dbReference>
<keyword evidence="4" id="KW-0472">Membrane</keyword>
<organism evidence="5 6">
    <name type="scientific">Candidatus Abyssobacteria bacterium SURF_17</name>
    <dbReference type="NCBI Taxonomy" id="2093361"/>
    <lineage>
        <taxon>Bacteria</taxon>
        <taxon>Pseudomonadati</taxon>
        <taxon>Candidatus Hydrogenedentota</taxon>
        <taxon>Candidatus Abyssobacteria</taxon>
    </lineage>
</organism>
<accession>A0A419F2E6</accession>
<feature type="repeat" description="TPR" evidence="3">
    <location>
        <begin position="664"/>
        <end position="697"/>
    </location>
</feature>